<dbReference type="Gene3D" id="1.20.58.300">
    <property type="entry name" value="FlgN-like"/>
    <property type="match status" value="1"/>
</dbReference>
<gene>
    <name evidence="2" type="ORF">ACFOZY_03855</name>
</gene>
<organism evidence="2 3">
    <name type="scientific">Chungangia koreensis</name>
    <dbReference type="NCBI Taxonomy" id="752657"/>
    <lineage>
        <taxon>Bacteria</taxon>
        <taxon>Bacillati</taxon>
        <taxon>Bacillota</taxon>
        <taxon>Bacilli</taxon>
        <taxon>Lactobacillales</taxon>
        <taxon>Chungangia</taxon>
    </lineage>
</organism>
<accession>A0ABV8X3P4</accession>
<keyword evidence="3" id="KW-1185">Reference proteome</keyword>
<evidence type="ECO:0000313" key="3">
    <source>
        <dbReference type="Proteomes" id="UP001595817"/>
    </source>
</evidence>
<keyword evidence="2" id="KW-0969">Cilium</keyword>
<dbReference type="Pfam" id="PF05130">
    <property type="entry name" value="FlgN"/>
    <property type="match status" value="1"/>
</dbReference>
<dbReference type="RefSeq" id="WP_378152454.1">
    <property type="nucleotide sequence ID" value="NZ_JBHSEC010000003.1"/>
</dbReference>
<protein>
    <submittedName>
        <fullName evidence="2">Flagellar protein FlgN</fullName>
    </submittedName>
</protein>
<dbReference type="InterPro" id="IPR007809">
    <property type="entry name" value="FlgN-like"/>
</dbReference>
<keyword evidence="2" id="KW-0966">Cell projection</keyword>
<reference evidence="3" key="1">
    <citation type="journal article" date="2019" name="Int. J. Syst. Evol. Microbiol.">
        <title>The Global Catalogue of Microorganisms (GCM) 10K type strain sequencing project: providing services to taxonomists for standard genome sequencing and annotation.</title>
        <authorList>
            <consortium name="The Broad Institute Genomics Platform"/>
            <consortium name="The Broad Institute Genome Sequencing Center for Infectious Disease"/>
            <person name="Wu L."/>
            <person name="Ma J."/>
        </authorList>
    </citation>
    <scope>NUCLEOTIDE SEQUENCE [LARGE SCALE GENOMIC DNA]</scope>
    <source>
        <strain evidence="3">CCUG 59778</strain>
    </source>
</reference>
<sequence length="163" mass="18551">MSITPIFEAMNHLDKLHKSLLGLSFKKTELIKTGDMEGLDQLLKDEQKHVAAISQLETQRQQKVMEYLQAKGFANAEPTVASVIEAAGTEEKEQLEHVRDELMRTIHDLKWQNDLNQKMTYQSLQFVNLSLDMLRPTPESINYSKDTIKRAKSAGNSTFDSQA</sequence>
<name>A0ABV8X3P4_9LACT</name>
<dbReference type="Proteomes" id="UP001595817">
    <property type="component" value="Unassembled WGS sequence"/>
</dbReference>
<proteinExistence type="predicted"/>
<keyword evidence="1" id="KW-1005">Bacterial flagellum biogenesis</keyword>
<comment type="caution">
    <text evidence="2">The sequence shown here is derived from an EMBL/GenBank/DDBJ whole genome shotgun (WGS) entry which is preliminary data.</text>
</comment>
<keyword evidence="2" id="KW-0282">Flagellum</keyword>
<dbReference type="SUPFAM" id="SSF140566">
    <property type="entry name" value="FlgN-like"/>
    <property type="match status" value="1"/>
</dbReference>
<evidence type="ECO:0000256" key="1">
    <source>
        <dbReference type="ARBA" id="ARBA00022795"/>
    </source>
</evidence>
<dbReference type="InterPro" id="IPR036679">
    <property type="entry name" value="FlgN-like_sf"/>
</dbReference>
<evidence type="ECO:0000313" key="2">
    <source>
        <dbReference type="EMBL" id="MFC4409570.1"/>
    </source>
</evidence>
<dbReference type="EMBL" id="JBHSEC010000003">
    <property type="protein sequence ID" value="MFC4409570.1"/>
    <property type="molecule type" value="Genomic_DNA"/>
</dbReference>